<evidence type="ECO:0000313" key="1">
    <source>
        <dbReference type="EMBL" id="KAH3712862.1"/>
    </source>
</evidence>
<dbReference type="Proteomes" id="UP000828390">
    <property type="component" value="Unassembled WGS sequence"/>
</dbReference>
<keyword evidence="2" id="KW-1185">Reference proteome</keyword>
<sequence length="51" mass="5580">MLRCLCSEYTVEVQTEDGNPLTSAKASHVSLKLWKSDGLENTSLPSRVGEV</sequence>
<gene>
    <name evidence="1" type="ORF">DPMN_072620</name>
</gene>
<name>A0A9D4BXM1_DREPO</name>
<dbReference type="EMBL" id="JAIWYP010000014">
    <property type="protein sequence ID" value="KAH3712862.1"/>
    <property type="molecule type" value="Genomic_DNA"/>
</dbReference>
<evidence type="ECO:0000313" key="2">
    <source>
        <dbReference type="Proteomes" id="UP000828390"/>
    </source>
</evidence>
<proteinExistence type="predicted"/>
<reference evidence="1" key="2">
    <citation type="submission" date="2020-11" db="EMBL/GenBank/DDBJ databases">
        <authorList>
            <person name="McCartney M.A."/>
            <person name="Auch B."/>
            <person name="Kono T."/>
            <person name="Mallez S."/>
            <person name="Becker A."/>
            <person name="Gohl D.M."/>
            <person name="Silverstein K.A.T."/>
            <person name="Koren S."/>
            <person name="Bechman K.B."/>
            <person name="Herman A."/>
            <person name="Abrahante J.E."/>
            <person name="Garbe J."/>
        </authorList>
    </citation>
    <scope>NUCLEOTIDE SEQUENCE</scope>
    <source>
        <strain evidence="1">Duluth1</strain>
        <tissue evidence="1">Whole animal</tissue>
    </source>
</reference>
<organism evidence="1 2">
    <name type="scientific">Dreissena polymorpha</name>
    <name type="common">Zebra mussel</name>
    <name type="synonym">Mytilus polymorpha</name>
    <dbReference type="NCBI Taxonomy" id="45954"/>
    <lineage>
        <taxon>Eukaryota</taxon>
        <taxon>Metazoa</taxon>
        <taxon>Spiralia</taxon>
        <taxon>Lophotrochozoa</taxon>
        <taxon>Mollusca</taxon>
        <taxon>Bivalvia</taxon>
        <taxon>Autobranchia</taxon>
        <taxon>Heteroconchia</taxon>
        <taxon>Euheterodonta</taxon>
        <taxon>Imparidentia</taxon>
        <taxon>Neoheterodontei</taxon>
        <taxon>Myida</taxon>
        <taxon>Dreissenoidea</taxon>
        <taxon>Dreissenidae</taxon>
        <taxon>Dreissena</taxon>
    </lineage>
</organism>
<accession>A0A9D4BXM1</accession>
<comment type="caution">
    <text evidence="1">The sequence shown here is derived from an EMBL/GenBank/DDBJ whole genome shotgun (WGS) entry which is preliminary data.</text>
</comment>
<dbReference type="AlphaFoldDB" id="A0A9D4BXM1"/>
<protein>
    <submittedName>
        <fullName evidence="1">Uncharacterized protein</fullName>
    </submittedName>
</protein>
<reference evidence="1" key="1">
    <citation type="journal article" date="2019" name="bioRxiv">
        <title>The Genome of the Zebra Mussel, Dreissena polymorpha: A Resource for Invasive Species Research.</title>
        <authorList>
            <person name="McCartney M.A."/>
            <person name="Auch B."/>
            <person name="Kono T."/>
            <person name="Mallez S."/>
            <person name="Zhang Y."/>
            <person name="Obille A."/>
            <person name="Becker A."/>
            <person name="Abrahante J.E."/>
            <person name="Garbe J."/>
            <person name="Badalamenti J.P."/>
            <person name="Herman A."/>
            <person name="Mangelson H."/>
            <person name="Liachko I."/>
            <person name="Sullivan S."/>
            <person name="Sone E.D."/>
            <person name="Koren S."/>
            <person name="Silverstein K.A.T."/>
            <person name="Beckman K.B."/>
            <person name="Gohl D.M."/>
        </authorList>
    </citation>
    <scope>NUCLEOTIDE SEQUENCE</scope>
    <source>
        <strain evidence="1">Duluth1</strain>
        <tissue evidence="1">Whole animal</tissue>
    </source>
</reference>